<evidence type="ECO:0000256" key="2">
    <source>
        <dbReference type="ARBA" id="ARBA00010740"/>
    </source>
</evidence>
<dbReference type="GO" id="GO:0042254">
    <property type="term" value="P:ribosome biogenesis"/>
    <property type="evidence" value="ECO:0007669"/>
    <property type="project" value="UniProtKB-KW"/>
</dbReference>
<dbReference type="RefSeq" id="WP_009020995.1">
    <property type="nucleotide sequence ID" value="NZ_DS999411.1"/>
</dbReference>
<evidence type="ECO:0000313" key="8">
    <source>
        <dbReference type="Proteomes" id="UP000004699"/>
    </source>
</evidence>
<evidence type="ECO:0000256" key="4">
    <source>
        <dbReference type="ARBA" id="ARBA00022517"/>
    </source>
</evidence>
<keyword evidence="4" id="KW-0690">Ribosome biogenesis</keyword>
<dbReference type="GO" id="GO:0005829">
    <property type="term" value="C:cytosol"/>
    <property type="evidence" value="ECO:0007669"/>
    <property type="project" value="TreeGrafter"/>
</dbReference>
<dbReference type="InterPro" id="IPR039255">
    <property type="entry name" value="YceD_bac"/>
</dbReference>
<evidence type="ECO:0000313" key="7">
    <source>
        <dbReference type="EMBL" id="EED36251.1"/>
    </source>
</evidence>
<feature type="region of interest" description="Disordered" evidence="6">
    <location>
        <begin position="157"/>
        <end position="178"/>
    </location>
</feature>
<evidence type="ECO:0000256" key="3">
    <source>
        <dbReference type="ARBA" id="ARBA00015716"/>
    </source>
</evidence>
<dbReference type="InterPro" id="IPR003772">
    <property type="entry name" value="YceD"/>
</dbReference>
<organism evidence="7 8">
    <name type="scientific">Luminiphilus syltensis NOR5-1B</name>
    <dbReference type="NCBI Taxonomy" id="565045"/>
    <lineage>
        <taxon>Bacteria</taxon>
        <taxon>Pseudomonadati</taxon>
        <taxon>Pseudomonadota</taxon>
        <taxon>Gammaproteobacteria</taxon>
        <taxon>Cellvibrionales</taxon>
        <taxon>Halieaceae</taxon>
        <taxon>Luminiphilus</taxon>
    </lineage>
</organism>
<evidence type="ECO:0000256" key="5">
    <source>
        <dbReference type="ARBA" id="ARBA00031841"/>
    </source>
</evidence>
<accession>B8KQV8</accession>
<dbReference type="eggNOG" id="COG1399">
    <property type="taxonomic scope" value="Bacteria"/>
</dbReference>
<comment type="function">
    <text evidence="1">Plays a role in synthesis, processing and/or stability of 23S rRNA.</text>
</comment>
<dbReference type="EMBL" id="DS999411">
    <property type="protein sequence ID" value="EED36251.1"/>
    <property type="molecule type" value="Genomic_DNA"/>
</dbReference>
<evidence type="ECO:0000256" key="1">
    <source>
        <dbReference type="ARBA" id="ARBA00002868"/>
    </source>
</evidence>
<dbReference type="Pfam" id="PF02620">
    <property type="entry name" value="YceD"/>
    <property type="match status" value="1"/>
</dbReference>
<dbReference type="HOGENOM" id="CLU_094127_2_0_6"/>
<dbReference type="PANTHER" id="PTHR38099:SF1">
    <property type="entry name" value="LARGE RIBOSOMAL RNA SUBUNIT ACCUMULATION PROTEIN YCED"/>
    <property type="match status" value="1"/>
</dbReference>
<comment type="similarity">
    <text evidence="2">Belongs to the DUF177 domain family.</text>
</comment>
<protein>
    <recommendedName>
        <fullName evidence="3">Large ribosomal RNA subunit accumulation protein YceD</fullName>
    </recommendedName>
    <alternativeName>
        <fullName evidence="5">23S rRNA accumulation protein YceD</fullName>
    </alternativeName>
</protein>
<keyword evidence="8" id="KW-1185">Reference proteome</keyword>
<name>B8KQV8_9GAMM</name>
<dbReference type="OrthoDB" id="9786771at2"/>
<dbReference type="PANTHER" id="PTHR38099">
    <property type="entry name" value="LARGE RIBOSOMAL RNA SUBUNIT ACCUMULATION PROTEIN YCED"/>
    <property type="match status" value="1"/>
</dbReference>
<dbReference type="Proteomes" id="UP000004699">
    <property type="component" value="Unassembled WGS sequence"/>
</dbReference>
<gene>
    <name evidence="7" type="ORF">NOR51B_2200</name>
</gene>
<dbReference type="AlphaFoldDB" id="B8KQV8"/>
<proteinExistence type="inferred from homology"/>
<reference evidence="8" key="1">
    <citation type="journal article" date="2013" name="BMC Microbiol.">
        <title>Taxonomy and evolution of bacteriochlorophyll a-containing members of the OM60/NOR5 clade of marine gammaproteobacteria: description of Luminiphilus syltensis gen. nov., sp. nov., reclassification of Haliea rubra as Pseudohaliea rubra gen. nov., comb. nov., and emendation of Chromatocurvus halotolerans.</title>
        <authorList>
            <person name="Spring S."/>
            <person name="Riedel T."/>
            <person name="Sproer C."/>
            <person name="Yan S."/>
            <person name="Harder J."/>
            <person name="Fuchs B.M."/>
        </authorList>
    </citation>
    <scope>NUCLEOTIDE SEQUENCE [LARGE SCALE GENOMIC DNA]</scope>
    <source>
        <strain evidence="8">NOR51-B</strain>
    </source>
</reference>
<evidence type="ECO:0000256" key="6">
    <source>
        <dbReference type="SAM" id="MobiDB-lite"/>
    </source>
</evidence>
<sequence length="178" mass="19151">MTVGGFPNKIEARTLAARGRDLAGEVALERMPRLQQAILGADGPASAKADFSRDEEGRYLIDVSVSMAVTVPCQRCLQPMRVAVSGEARLAILWTDDQAAALPEGIEPLVTGEETDLWAVAEDELLLALPPFSYHNDIDCAAEVGIVVPDSGVKMPEMTEKSGNNPFSVLSELKKDQK</sequence>
<dbReference type="STRING" id="565045.NOR51B_2200"/>